<proteinExistence type="inferred from homology"/>
<feature type="domain" description="FAD-binding" evidence="6">
    <location>
        <begin position="11"/>
        <end position="331"/>
    </location>
</feature>
<protein>
    <submittedName>
        <fullName evidence="7">FAD binding domain protein</fullName>
    </submittedName>
</protein>
<comment type="caution">
    <text evidence="7">The sequence shown here is derived from an EMBL/GenBank/DDBJ whole genome shotgun (WGS) entry which is preliminary data.</text>
</comment>
<keyword evidence="3" id="KW-0274">FAD</keyword>
<accession>A0A9P6HSG3</accession>
<keyword evidence="4" id="KW-0560">Oxidoreductase</keyword>
<name>A0A9P6HSG3_9PEZI</name>
<dbReference type="InterPro" id="IPR036188">
    <property type="entry name" value="FAD/NAD-bd_sf"/>
</dbReference>
<keyword evidence="2" id="KW-0285">Flavoprotein</keyword>
<evidence type="ECO:0000256" key="5">
    <source>
        <dbReference type="ARBA" id="ARBA00023033"/>
    </source>
</evidence>
<dbReference type="InterPro" id="IPR050493">
    <property type="entry name" value="FAD-dep_Monooxygenase_BioMet"/>
</dbReference>
<keyword evidence="5" id="KW-0503">Monooxygenase</keyword>
<dbReference type="AlphaFoldDB" id="A0A9P6HSG3"/>
<dbReference type="SUPFAM" id="SSF54373">
    <property type="entry name" value="FAD-linked reductases, C-terminal domain"/>
    <property type="match status" value="1"/>
</dbReference>
<dbReference type="GeneID" id="62168318"/>
<evidence type="ECO:0000259" key="6">
    <source>
        <dbReference type="Pfam" id="PF01494"/>
    </source>
</evidence>
<dbReference type="Proteomes" id="UP000781932">
    <property type="component" value="Unassembled WGS sequence"/>
</dbReference>
<dbReference type="InterPro" id="IPR002938">
    <property type="entry name" value="FAD-bd"/>
</dbReference>
<gene>
    <name evidence="7" type="ORF">CkaCkLH20_12531</name>
</gene>
<dbReference type="GO" id="GO:0071949">
    <property type="term" value="F:FAD binding"/>
    <property type="evidence" value="ECO:0007669"/>
    <property type="project" value="InterPro"/>
</dbReference>
<evidence type="ECO:0000313" key="8">
    <source>
        <dbReference type="Proteomes" id="UP000781932"/>
    </source>
</evidence>
<dbReference type="Gene3D" id="3.50.50.60">
    <property type="entry name" value="FAD/NAD(P)-binding domain"/>
    <property type="match status" value="1"/>
</dbReference>
<reference evidence="7" key="1">
    <citation type="submission" date="2020-03" db="EMBL/GenBank/DDBJ databases">
        <authorList>
            <person name="He L."/>
        </authorList>
    </citation>
    <scope>NUCLEOTIDE SEQUENCE</scope>
    <source>
        <strain evidence="7">CkLH20</strain>
    </source>
</reference>
<evidence type="ECO:0000313" key="7">
    <source>
        <dbReference type="EMBL" id="KAF9869922.1"/>
    </source>
</evidence>
<organism evidence="7 8">
    <name type="scientific">Colletotrichum karsti</name>
    <dbReference type="NCBI Taxonomy" id="1095194"/>
    <lineage>
        <taxon>Eukaryota</taxon>
        <taxon>Fungi</taxon>
        <taxon>Dikarya</taxon>
        <taxon>Ascomycota</taxon>
        <taxon>Pezizomycotina</taxon>
        <taxon>Sordariomycetes</taxon>
        <taxon>Hypocreomycetidae</taxon>
        <taxon>Glomerellales</taxon>
        <taxon>Glomerellaceae</taxon>
        <taxon>Colletotrichum</taxon>
        <taxon>Colletotrichum boninense species complex</taxon>
    </lineage>
</organism>
<sequence length="452" mass="49229">MKRYPSTGISAIVVGGGIAGLTFAIEAHRKGHDVRILDRRPFFDELGDIVGIQSSALHTPAHWPGFLERARALAYEPVLHVKKHDGTPVGSGPLGTPGVPTIIINRSQLHRLLAEAARDLGIPVEFNAAAASYFETKDVGGVLLEDGRALTADVVVAADGAGSRAWGLVLGRKEKAFSSGFAVYRVTFPAEPALRNPVIAREFEGFRTRDSVHIGPGTHIVVGKTEKEICWMLSHKDEGDSSEDWTATASIDDALKYVEGWTPFVTELIRATPGGVVTNWKLMWRDPVSKWASPEGRVIQIGDAAHTFLPTSGSGATMAMEDAYSLATCLQLGGRAGLGLAVRVHNEMRYERVSCAQKMGWKTRENFNNTDWDKVDENPQILTKPVGDWVLRHDPEQYAYDNYGNCAKCVLEGKGFENTNAVPGHTFKPWTIKELLGVTEAGGEIVDDGDWS</sequence>
<comment type="similarity">
    <text evidence="1">Belongs to the paxM FAD-dependent monooxygenase family.</text>
</comment>
<dbReference type="PANTHER" id="PTHR13789:SF236">
    <property type="entry name" value="MONOOXYGENASE, PUTATIVE (AFU_ORTHOLOGUE AFUA_6G12060)-RELATED"/>
    <property type="match status" value="1"/>
</dbReference>
<reference evidence="7" key="2">
    <citation type="submission" date="2020-11" db="EMBL/GenBank/DDBJ databases">
        <title>Whole genome sequencing of Colletotrichum sp.</title>
        <authorList>
            <person name="Li H."/>
        </authorList>
    </citation>
    <scope>NUCLEOTIDE SEQUENCE</scope>
    <source>
        <strain evidence="7">CkLH20</strain>
    </source>
</reference>
<dbReference type="PRINTS" id="PR00420">
    <property type="entry name" value="RNGMNOXGNASE"/>
</dbReference>
<dbReference type="RefSeq" id="XP_038739383.1">
    <property type="nucleotide sequence ID" value="XM_038895244.1"/>
</dbReference>
<dbReference type="GO" id="GO:0004497">
    <property type="term" value="F:monooxygenase activity"/>
    <property type="evidence" value="ECO:0007669"/>
    <property type="project" value="UniProtKB-KW"/>
</dbReference>
<dbReference type="EMBL" id="JAATWM020000061">
    <property type="protein sequence ID" value="KAF9869922.1"/>
    <property type="molecule type" value="Genomic_DNA"/>
</dbReference>
<evidence type="ECO:0000256" key="3">
    <source>
        <dbReference type="ARBA" id="ARBA00022827"/>
    </source>
</evidence>
<dbReference type="OrthoDB" id="16820at2759"/>
<dbReference type="SUPFAM" id="SSF51905">
    <property type="entry name" value="FAD/NAD(P)-binding domain"/>
    <property type="match status" value="1"/>
</dbReference>
<evidence type="ECO:0000256" key="2">
    <source>
        <dbReference type="ARBA" id="ARBA00022630"/>
    </source>
</evidence>
<evidence type="ECO:0000256" key="1">
    <source>
        <dbReference type="ARBA" id="ARBA00007992"/>
    </source>
</evidence>
<dbReference type="PANTHER" id="PTHR13789">
    <property type="entry name" value="MONOOXYGENASE"/>
    <property type="match status" value="1"/>
</dbReference>
<keyword evidence="8" id="KW-1185">Reference proteome</keyword>
<dbReference type="Pfam" id="PF01494">
    <property type="entry name" value="FAD_binding_3"/>
    <property type="match status" value="1"/>
</dbReference>
<evidence type="ECO:0000256" key="4">
    <source>
        <dbReference type="ARBA" id="ARBA00023002"/>
    </source>
</evidence>